<evidence type="ECO:0000313" key="5">
    <source>
        <dbReference type="Proteomes" id="UP000752171"/>
    </source>
</evidence>
<feature type="region of interest" description="Disordered" evidence="1">
    <location>
        <begin position="1"/>
        <end position="28"/>
    </location>
</feature>
<dbReference type="EMBL" id="JAICCE010000004">
    <property type="protein sequence ID" value="KAG9278230.1"/>
    <property type="molecule type" value="Genomic_DNA"/>
</dbReference>
<dbReference type="AlphaFoldDB" id="A0A8T2M3K4"/>
<keyword evidence="2" id="KW-1133">Transmembrane helix</keyword>
<sequence>MKLERKRSRWKRTSLEDSEDNTASDGALSYSPDCGGLLGKAKGCKMRRSIDCTKSRGLDEAHLELDINRNLNGTSPAKNSTIEEEGDRIDGLSRNSFKNHKKTFHKHFPEIAELEELTSAFTCAIQKEVLYHGRMYISEHHVCFHSSVLLKETKVVIPASTIQVIKKKNTARVVPNAISIITNNTEKHLFVSIRNRDVCFKLLQLICPHLQTGSANGSPQMSSVENVHELEIDTISSHSSQEDNGDHRRVSLPERDKIPLSSFSVSDIPNGQAENGSTSQSEPSRTEGHSTEEIQKDTETVSWVTMVTEKIRSAVSTRTTSQLNKLLTVYLLLVLLLLLTSGYIGLRIVALEEQLNTLGSLPEFSLQTEYKES</sequence>
<reference evidence="4 5" key="1">
    <citation type="submission" date="2021-07" db="EMBL/GenBank/DDBJ databases">
        <authorList>
            <person name="Imarazene B."/>
            <person name="Zahm M."/>
            <person name="Klopp C."/>
            <person name="Cabau C."/>
            <person name="Beille S."/>
            <person name="Jouanno E."/>
            <person name="Castinel A."/>
            <person name="Lluch J."/>
            <person name="Gil L."/>
            <person name="Kuchtly C."/>
            <person name="Lopez Roques C."/>
            <person name="Donnadieu C."/>
            <person name="Parrinello H."/>
            <person name="Journot L."/>
            <person name="Du K."/>
            <person name="Schartl M."/>
            <person name="Retaux S."/>
            <person name="Guiguen Y."/>
        </authorList>
    </citation>
    <scope>NUCLEOTIDE SEQUENCE [LARGE SCALE GENOMIC DNA]</scope>
    <source>
        <strain evidence="4">Pach_M1</strain>
        <tissue evidence="4">Testis</tissue>
    </source>
</reference>
<evidence type="ECO:0000259" key="3">
    <source>
        <dbReference type="SMART" id="SM00568"/>
    </source>
</evidence>
<dbReference type="Proteomes" id="UP000752171">
    <property type="component" value="Unassembled WGS sequence"/>
</dbReference>
<feature type="compositionally biased region" description="Basic residues" evidence="1">
    <location>
        <begin position="1"/>
        <end position="12"/>
    </location>
</feature>
<feature type="transmembrane region" description="Helical" evidence="2">
    <location>
        <begin position="326"/>
        <end position="346"/>
    </location>
</feature>
<dbReference type="Pfam" id="PF02893">
    <property type="entry name" value="GRAM"/>
    <property type="match status" value="1"/>
</dbReference>
<keyword evidence="2" id="KW-0472">Membrane</keyword>
<feature type="region of interest" description="Disordered" evidence="1">
    <location>
        <begin position="261"/>
        <end position="298"/>
    </location>
</feature>
<evidence type="ECO:0000256" key="1">
    <source>
        <dbReference type="SAM" id="MobiDB-lite"/>
    </source>
</evidence>
<name>A0A8T2M3K4_ASTMX</name>
<gene>
    <name evidence="4" type="primary">GRAMD2B</name>
    <name evidence="4" type="ORF">AMEX_G6063</name>
</gene>
<dbReference type="InterPro" id="IPR004182">
    <property type="entry name" value="GRAM"/>
</dbReference>
<comment type="caution">
    <text evidence="4">The sequence shown here is derived from an EMBL/GenBank/DDBJ whole genome shotgun (WGS) entry which is preliminary data.</text>
</comment>
<dbReference type="CDD" id="cd13220">
    <property type="entry name" value="PH-GRAM_GRAMDC"/>
    <property type="match status" value="1"/>
</dbReference>
<organism evidence="4 5">
    <name type="scientific">Astyanax mexicanus</name>
    <name type="common">Blind cave fish</name>
    <name type="synonym">Astyanax fasciatus mexicanus</name>
    <dbReference type="NCBI Taxonomy" id="7994"/>
    <lineage>
        <taxon>Eukaryota</taxon>
        <taxon>Metazoa</taxon>
        <taxon>Chordata</taxon>
        <taxon>Craniata</taxon>
        <taxon>Vertebrata</taxon>
        <taxon>Euteleostomi</taxon>
        <taxon>Actinopterygii</taxon>
        <taxon>Neopterygii</taxon>
        <taxon>Teleostei</taxon>
        <taxon>Ostariophysi</taxon>
        <taxon>Characiformes</taxon>
        <taxon>Characoidei</taxon>
        <taxon>Acestrorhamphidae</taxon>
        <taxon>Acestrorhamphinae</taxon>
        <taxon>Astyanax</taxon>
    </lineage>
</organism>
<evidence type="ECO:0000256" key="2">
    <source>
        <dbReference type="SAM" id="Phobius"/>
    </source>
</evidence>
<feature type="compositionally biased region" description="Basic and acidic residues" evidence="1">
    <location>
        <begin position="284"/>
        <end position="298"/>
    </location>
</feature>
<dbReference type="SMART" id="SM00568">
    <property type="entry name" value="GRAM"/>
    <property type="match status" value="1"/>
</dbReference>
<feature type="domain" description="GRAM" evidence="3">
    <location>
        <begin position="102"/>
        <end position="169"/>
    </location>
</feature>
<accession>A0A8T2M3K4</accession>
<proteinExistence type="predicted"/>
<evidence type="ECO:0000313" key="4">
    <source>
        <dbReference type="EMBL" id="KAG9278230.1"/>
    </source>
</evidence>
<dbReference type="PANTHER" id="PTHR46645:SF1">
    <property type="entry name" value="GRAM DOMAIN-CONTAINING PROTEIN"/>
    <property type="match status" value="1"/>
</dbReference>
<dbReference type="OrthoDB" id="2162691at2759"/>
<dbReference type="PANTHER" id="PTHR46645">
    <property type="entry name" value="GRAM DOMAIN-CONTAINING PROTEIN 2B-RELATED"/>
    <property type="match status" value="1"/>
</dbReference>
<keyword evidence="2" id="KW-0812">Transmembrane</keyword>
<protein>
    <submittedName>
        <fullName evidence="4">GRAM domain-containing protein 2B-like isoform X1</fullName>
    </submittedName>
</protein>
<dbReference type="InterPro" id="IPR011993">
    <property type="entry name" value="PH-like_dom_sf"/>
</dbReference>
<feature type="compositionally biased region" description="Polar residues" evidence="1">
    <location>
        <begin position="261"/>
        <end position="283"/>
    </location>
</feature>
<dbReference type="InterPro" id="IPR052633">
    <property type="entry name" value="GRAM_domain_protein_2B"/>
</dbReference>
<dbReference type="Gene3D" id="2.30.29.30">
    <property type="entry name" value="Pleckstrin-homology domain (PH domain)/Phosphotyrosine-binding domain (PTB)"/>
    <property type="match status" value="1"/>
</dbReference>